<dbReference type="PANTHER" id="PTHR10000:SF8">
    <property type="entry name" value="HAD SUPERFAMILY HYDROLASE-LIKE, TYPE 3"/>
    <property type="match status" value="1"/>
</dbReference>
<dbReference type="Gene3D" id="3.40.50.1000">
    <property type="entry name" value="HAD superfamily/HAD-like"/>
    <property type="match status" value="1"/>
</dbReference>
<keyword evidence="2" id="KW-1185">Reference proteome</keyword>
<dbReference type="EMBL" id="AZFA01000013">
    <property type="protein sequence ID" value="KRL66605.1"/>
    <property type="molecule type" value="Genomic_DNA"/>
</dbReference>
<dbReference type="PATRIC" id="fig|1423815.3.peg.486"/>
<dbReference type="Proteomes" id="UP000051647">
    <property type="component" value="Unassembled WGS sequence"/>
</dbReference>
<gene>
    <name evidence="1" type="ORF">FC27_GL000479</name>
</gene>
<dbReference type="AlphaFoldDB" id="A0A0R1SBJ1"/>
<dbReference type="Gene3D" id="3.30.1240.10">
    <property type="match status" value="1"/>
</dbReference>
<dbReference type="InterPro" id="IPR036412">
    <property type="entry name" value="HAD-like_sf"/>
</dbReference>
<dbReference type="eggNOG" id="COG0561">
    <property type="taxonomic scope" value="Bacteria"/>
</dbReference>
<dbReference type="GO" id="GO:0005829">
    <property type="term" value="C:cytosol"/>
    <property type="evidence" value="ECO:0007669"/>
    <property type="project" value="TreeGrafter"/>
</dbReference>
<dbReference type="NCBIfam" id="TIGR01484">
    <property type="entry name" value="HAD-SF-IIB"/>
    <property type="match status" value="1"/>
</dbReference>
<accession>A0A0R1SBJ1</accession>
<protein>
    <submittedName>
        <fullName evidence="1">Cof-like hydrolase</fullName>
    </submittedName>
</protein>
<dbReference type="GO" id="GO:0000287">
    <property type="term" value="F:magnesium ion binding"/>
    <property type="evidence" value="ECO:0007669"/>
    <property type="project" value="TreeGrafter"/>
</dbReference>
<dbReference type="PANTHER" id="PTHR10000">
    <property type="entry name" value="PHOSPHOSERINE PHOSPHATASE"/>
    <property type="match status" value="1"/>
</dbReference>
<evidence type="ECO:0000313" key="2">
    <source>
        <dbReference type="Proteomes" id="UP000051647"/>
    </source>
</evidence>
<keyword evidence="1" id="KW-0378">Hydrolase</keyword>
<name>A0A0R1SBJ1_9LACO</name>
<dbReference type="SUPFAM" id="SSF56784">
    <property type="entry name" value="HAD-like"/>
    <property type="match status" value="1"/>
</dbReference>
<dbReference type="NCBIfam" id="TIGR00099">
    <property type="entry name" value="Cof-subfamily"/>
    <property type="match status" value="1"/>
</dbReference>
<dbReference type="InterPro" id="IPR023214">
    <property type="entry name" value="HAD_sf"/>
</dbReference>
<dbReference type="InterPro" id="IPR006379">
    <property type="entry name" value="HAD-SF_hydro_IIB"/>
</dbReference>
<dbReference type="InterPro" id="IPR000150">
    <property type="entry name" value="Cof"/>
</dbReference>
<organism evidence="1 2">
    <name type="scientific">Companilactobacillus versmoldensis DSM 14857 = KCTC 3814</name>
    <dbReference type="NCBI Taxonomy" id="1423815"/>
    <lineage>
        <taxon>Bacteria</taxon>
        <taxon>Bacillati</taxon>
        <taxon>Bacillota</taxon>
        <taxon>Bacilli</taxon>
        <taxon>Lactobacillales</taxon>
        <taxon>Lactobacillaceae</taxon>
        <taxon>Companilactobacillus</taxon>
    </lineage>
</organism>
<dbReference type="Pfam" id="PF08282">
    <property type="entry name" value="Hydrolase_3"/>
    <property type="match status" value="1"/>
</dbReference>
<sequence length="261" mass="29643">MDGTILNDEGDITDRNVQIIKQTNIPFTLVSARAPMEMAEVMDKLALNTPQIGFNGGLIFEKIDQEIQVLDSESIELATAQKIIQEVRDKFPQISLSWYSLNNWYTEKHDRGIDLENSYTNLNPEVVTSDDFFTQPNIEVYKLMLIIFEQTAMQEVKQYLLDQPFSGVSIQQSSDTYLEITSDKALKSRGIQFIIDQEKLEPSDLMAFGDGHNDLPMLQMVDNPVVMKNALPDMLENAKFITKSNQEDGVGYALEHILPEL</sequence>
<proteinExistence type="predicted"/>
<reference evidence="1 2" key="1">
    <citation type="journal article" date="2015" name="Genome Announc.">
        <title>Expanding the biotechnology potential of lactobacilli through comparative genomics of 213 strains and associated genera.</title>
        <authorList>
            <person name="Sun Z."/>
            <person name="Harris H.M."/>
            <person name="McCann A."/>
            <person name="Guo C."/>
            <person name="Argimon S."/>
            <person name="Zhang W."/>
            <person name="Yang X."/>
            <person name="Jeffery I.B."/>
            <person name="Cooney J.C."/>
            <person name="Kagawa T.F."/>
            <person name="Liu W."/>
            <person name="Song Y."/>
            <person name="Salvetti E."/>
            <person name="Wrobel A."/>
            <person name="Rasinkangas P."/>
            <person name="Parkhill J."/>
            <person name="Rea M.C."/>
            <person name="O'Sullivan O."/>
            <person name="Ritari J."/>
            <person name="Douillard F.P."/>
            <person name="Paul Ross R."/>
            <person name="Yang R."/>
            <person name="Briner A.E."/>
            <person name="Felis G.E."/>
            <person name="de Vos W.M."/>
            <person name="Barrangou R."/>
            <person name="Klaenhammer T.R."/>
            <person name="Caufield P.W."/>
            <person name="Cui Y."/>
            <person name="Zhang H."/>
            <person name="O'Toole P.W."/>
        </authorList>
    </citation>
    <scope>NUCLEOTIDE SEQUENCE [LARGE SCALE GENOMIC DNA]</scope>
    <source>
        <strain evidence="1 2">DSM 14857</strain>
    </source>
</reference>
<comment type="caution">
    <text evidence="1">The sequence shown here is derived from an EMBL/GenBank/DDBJ whole genome shotgun (WGS) entry which is preliminary data.</text>
</comment>
<evidence type="ECO:0000313" key="1">
    <source>
        <dbReference type="EMBL" id="KRL66605.1"/>
    </source>
</evidence>
<dbReference type="GO" id="GO:0016791">
    <property type="term" value="F:phosphatase activity"/>
    <property type="evidence" value="ECO:0007669"/>
    <property type="project" value="TreeGrafter"/>
</dbReference>
<dbReference type="STRING" id="1423815.FC27_GL000479"/>
<dbReference type="PROSITE" id="PS01229">
    <property type="entry name" value="COF_2"/>
    <property type="match status" value="1"/>
</dbReference>